<evidence type="ECO:0000313" key="9">
    <source>
        <dbReference type="EMBL" id="MDA4844108.1"/>
    </source>
</evidence>
<feature type="binding site" evidence="6">
    <location>
        <position position="99"/>
    </location>
    <ligand>
        <name>Zn(2+)</name>
        <dbReference type="ChEBI" id="CHEBI:29105"/>
        <label>2</label>
    </ligand>
</feature>
<comment type="function">
    <text evidence="6">Catalyzes the NAD(+)-dependent oxidation of L-threonine to 2-amino-3-ketobutyrate.</text>
</comment>
<dbReference type="PANTHER" id="PTHR43401:SF2">
    <property type="entry name" value="L-THREONINE 3-DEHYDROGENASE"/>
    <property type="match status" value="1"/>
</dbReference>
<comment type="caution">
    <text evidence="9">The sequence shown here is derived from an EMBL/GenBank/DDBJ whole genome shotgun (WGS) entry which is preliminary data.</text>
</comment>
<dbReference type="InterPro" id="IPR020843">
    <property type="entry name" value="ER"/>
</dbReference>
<sequence>MRALVKEKAAPGLTMKEVEIPEPGPGEIRIRIDSASICGTDIHIYNWDDWAAKTIPVPMTIGHEFVGHIDKLGPGIGGFEPGQRVSGEGHIVCGQCRNCRAGREHLCRDTRGIGVNRTGAFADYLVIPEHNVYPIPDDIPDEYASILDPLGNAVHTALSFDLVGEDVLITGAGPIGLMAAAVCRHVGARHVVITDINPKRLELANKMGATRAVVAGKEDLDDIMAELGMKEGFDVGLEMSGSAAALQDMIENLNNGGQIALLGIFHGQVTIDLNKAIFKGLQFKGIYGREMFDTWHKALAMLESGLDISPVLTHRFAFEDFEKGFEALRNGQASKVILDLHEAS</sequence>
<dbReference type="InterPro" id="IPR011032">
    <property type="entry name" value="GroES-like_sf"/>
</dbReference>
<evidence type="ECO:0000256" key="1">
    <source>
        <dbReference type="ARBA" id="ARBA00022490"/>
    </source>
</evidence>
<evidence type="ECO:0000256" key="6">
    <source>
        <dbReference type="HAMAP-Rule" id="MF_00627"/>
    </source>
</evidence>
<feature type="active site" description="Charge relay system" evidence="6">
    <location>
        <position position="43"/>
    </location>
</feature>
<comment type="subunit">
    <text evidence="6">Homotetramer.</text>
</comment>
<feature type="binding site" evidence="6">
    <location>
        <position position="63"/>
    </location>
    <ligand>
        <name>Zn(2+)</name>
        <dbReference type="ChEBI" id="CHEBI:29105"/>
        <label>1</label>
        <note>catalytic</note>
    </ligand>
</feature>
<feature type="site" description="Important for catalytic activity for the proton relay mechanism but does not participate directly in the coordination of zinc atom" evidence="6">
    <location>
        <position position="148"/>
    </location>
</feature>
<feature type="binding site" evidence="6">
    <location>
        <position position="195"/>
    </location>
    <ligand>
        <name>NAD(+)</name>
        <dbReference type="ChEBI" id="CHEBI:57540"/>
    </ligand>
</feature>
<feature type="domain" description="Enoyl reductase (ER)" evidence="8">
    <location>
        <begin position="8"/>
        <end position="338"/>
    </location>
</feature>
<dbReference type="NCBIfam" id="NF003808">
    <property type="entry name" value="PRK05396.1"/>
    <property type="match status" value="1"/>
</dbReference>
<proteinExistence type="inferred from homology"/>
<dbReference type="SUPFAM" id="SSF50129">
    <property type="entry name" value="GroES-like"/>
    <property type="match status" value="1"/>
</dbReference>
<gene>
    <name evidence="6 9" type="primary">tdh</name>
    <name evidence="9" type="ORF">OOZ53_02055</name>
</gene>
<evidence type="ECO:0000256" key="4">
    <source>
        <dbReference type="ARBA" id="ARBA00023002"/>
    </source>
</evidence>
<comment type="pathway">
    <text evidence="6">Amino-acid degradation; L-threonine degradation via oxydo-reductase pathway; glycine from L-threonine: step 1/2.</text>
</comment>
<comment type="cofactor">
    <cofactor evidence="6">
        <name>Zn(2+)</name>
        <dbReference type="ChEBI" id="CHEBI:29105"/>
    </cofactor>
    <text evidence="6">Binds 2 Zn(2+) ions per subunit.</text>
</comment>
<dbReference type="EMBL" id="JAPJZH010000001">
    <property type="protein sequence ID" value="MDA4844108.1"/>
    <property type="molecule type" value="Genomic_DNA"/>
</dbReference>
<feature type="binding site" evidence="6">
    <location>
        <begin position="262"/>
        <end position="264"/>
    </location>
    <ligand>
        <name>NAD(+)</name>
        <dbReference type="ChEBI" id="CHEBI:57540"/>
    </ligand>
</feature>
<keyword evidence="10" id="KW-1185">Reference proteome</keyword>
<dbReference type="InterPro" id="IPR036291">
    <property type="entry name" value="NAD(P)-bd_dom_sf"/>
</dbReference>
<organism evidence="9 10">
    <name type="scientific">Hoeflea poritis</name>
    <dbReference type="NCBI Taxonomy" id="2993659"/>
    <lineage>
        <taxon>Bacteria</taxon>
        <taxon>Pseudomonadati</taxon>
        <taxon>Pseudomonadota</taxon>
        <taxon>Alphaproteobacteria</taxon>
        <taxon>Hyphomicrobiales</taxon>
        <taxon>Rhizobiaceae</taxon>
        <taxon>Hoeflea</taxon>
    </lineage>
</organism>
<dbReference type="InterPro" id="IPR050129">
    <property type="entry name" value="Zn_alcohol_dh"/>
</dbReference>
<dbReference type="NCBIfam" id="TIGR00692">
    <property type="entry name" value="tdh"/>
    <property type="match status" value="1"/>
</dbReference>
<comment type="similarity">
    <text evidence="6">Belongs to the zinc-containing alcohol dehydrogenase family.</text>
</comment>
<keyword evidence="2 6" id="KW-0479">Metal-binding</keyword>
<evidence type="ECO:0000313" key="10">
    <source>
        <dbReference type="Proteomes" id="UP001148313"/>
    </source>
</evidence>
<feature type="binding site" evidence="6">
    <location>
        <position position="96"/>
    </location>
    <ligand>
        <name>Zn(2+)</name>
        <dbReference type="ChEBI" id="CHEBI:29105"/>
        <label>2</label>
    </ligand>
</feature>
<feature type="binding site" evidence="6">
    <location>
        <position position="107"/>
    </location>
    <ligand>
        <name>Zn(2+)</name>
        <dbReference type="ChEBI" id="CHEBI:29105"/>
        <label>2</label>
    </ligand>
</feature>
<dbReference type="GO" id="GO:0008743">
    <property type="term" value="F:L-threonine 3-dehydrogenase activity"/>
    <property type="evidence" value="ECO:0007669"/>
    <property type="project" value="UniProtKB-EC"/>
</dbReference>
<evidence type="ECO:0000256" key="2">
    <source>
        <dbReference type="ARBA" id="ARBA00022723"/>
    </source>
</evidence>
<dbReference type="Proteomes" id="UP001148313">
    <property type="component" value="Unassembled WGS sequence"/>
</dbReference>
<keyword evidence="1 6" id="KW-0963">Cytoplasm</keyword>
<dbReference type="RefSeq" id="WP_271087631.1">
    <property type="nucleotide sequence ID" value="NZ_JAPJZH010000001.1"/>
</dbReference>
<dbReference type="PANTHER" id="PTHR43401">
    <property type="entry name" value="L-THREONINE 3-DEHYDROGENASE"/>
    <property type="match status" value="1"/>
</dbReference>
<feature type="binding site" evidence="6">
    <location>
        <position position="93"/>
    </location>
    <ligand>
        <name>Zn(2+)</name>
        <dbReference type="ChEBI" id="CHEBI:29105"/>
        <label>2</label>
    </ligand>
</feature>
<feature type="binding site" evidence="6">
    <location>
        <begin position="286"/>
        <end position="287"/>
    </location>
    <ligand>
        <name>NAD(+)</name>
        <dbReference type="ChEBI" id="CHEBI:57540"/>
    </ligand>
</feature>
<dbReference type="SMART" id="SM00829">
    <property type="entry name" value="PKS_ER"/>
    <property type="match status" value="1"/>
</dbReference>
<comment type="catalytic activity">
    <reaction evidence="6">
        <text>L-threonine + NAD(+) = (2S)-2-amino-3-oxobutanoate + NADH + H(+)</text>
        <dbReference type="Rhea" id="RHEA:13161"/>
        <dbReference type="ChEBI" id="CHEBI:15378"/>
        <dbReference type="ChEBI" id="CHEBI:57540"/>
        <dbReference type="ChEBI" id="CHEBI:57926"/>
        <dbReference type="ChEBI" id="CHEBI:57945"/>
        <dbReference type="ChEBI" id="CHEBI:78948"/>
        <dbReference type="EC" id="1.1.1.103"/>
    </reaction>
</comment>
<evidence type="ECO:0000256" key="3">
    <source>
        <dbReference type="ARBA" id="ARBA00022833"/>
    </source>
</evidence>
<feature type="active site" description="Charge relay system" evidence="6">
    <location>
        <position position="40"/>
    </location>
</feature>
<dbReference type="InterPro" id="IPR004627">
    <property type="entry name" value="L-Threonine_3-DHase"/>
</dbReference>
<keyword evidence="5 6" id="KW-0520">NAD</keyword>
<dbReference type="EC" id="1.1.1.103" evidence="6 7"/>
<keyword evidence="3 6" id="KW-0862">Zinc</keyword>
<dbReference type="InterPro" id="IPR013154">
    <property type="entry name" value="ADH-like_N"/>
</dbReference>
<name>A0ABT4VHD0_9HYPH</name>
<protein>
    <recommendedName>
        <fullName evidence="6 7">L-threonine 3-dehydrogenase</fullName>
        <shortName evidence="6">TDH</shortName>
        <ecNumber evidence="6 7">1.1.1.103</ecNumber>
    </recommendedName>
</protein>
<feature type="binding site" evidence="6">
    <location>
        <position position="64"/>
    </location>
    <ligand>
        <name>Zn(2+)</name>
        <dbReference type="ChEBI" id="CHEBI:29105"/>
        <label>1</label>
        <note>catalytic</note>
    </ligand>
</feature>
<dbReference type="Gene3D" id="3.90.180.10">
    <property type="entry name" value="Medium-chain alcohol dehydrogenases, catalytic domain"/>
    <property type="match status" value="1"/>
</dbReference>
<keyword evidence="4 6" id="KW-0560">Oxidoreductase</keyword>
<feature type="binding site" evidence="6">
    <location>
        <position position="38"/>
    </location>
    <ligand>
        <name>Zn(2+)</name>
        <dbReference type="ChEBI" id="CHEBI:29105"/>
        <label>1</label>
        <note>catalytic</note>
    </ligand>
</feature>
<dbReference type="HAMAP" id="MF_00627">
    <property type="entry name" value="Thr_dehydrog"/>
    <property type="match status" value="1"/>
</dbReference>
<dbReference type="Gene3D" id="3.40.50.720">
    <property type="entry name" value="NAD(P)-binding Rossmann-like Domain"/>
    <property type="match status" value="1"/>
</dbReference>
<dbReference type="Pfam" id="PF08240">
    <property type="entry name" value="ADH_N"/>
    <property type="match status" value="1"/>
</dbReference>
<dbReference type="InterPro" id="IPR013149">
    <property type="entry name" value="ADH-like_C"/>
</dbReference>
<dbReference type="Pfam" id="PF00107">
    <property type="entry name" value="ADH_zinc_N"/>
    <property type="match status" value="1"/>
</dbReference>
<feature type="binding site" evidence="6">
    <location>
        <position position="200"/>
    </location>
    <ligand>
        <name>NAD(+)</name>
        <dbReference type="ChEBI" id="CHEBI:57540"/>
    </ligand>
</feature>
<feature type="binding site" evidence="6">
    <location>
        <position position="175"/>
    </location>
    <ligand>
        <name>NAD(+)</name>
        <dbReference type="ChEBI" id="CHEBI:57540"/>
    </ligand>
</feature>
<dbReference type="PROSITE" id="PS00059">
    <property type="entry name" value="ADH_ZINC"/>
    <property type="match status" value="1"/>
</dbReference>
<evidence type="ECO:0000256" key="7">
    <source>
        <dbReference type="NCBIfam" id="TIGR00692"/>
    </source>
</evidence>
<comment type="subcellular location">
    <subcellularLocation>
        <location evidence="6">Cytoplasm</location>
    </subcellularLocation>
</comment>
<evidence type="ECO:0000259" key="8">
    <source>
        <dbReference type="SMART" id="SM00829"/>
    </source>
</evidence>
<evidence type="ECO:0000256" key="5">
    <source>
        <dbReference type="ARBA" id="ARBA00023027"/>
    </source>
</evidence>
<reference evidence="9" key="1">
    <citation type="submission" date="2022-11" db="EMBL/GenBank/DDBJ databases">
        <title>Hoeflea poritis sp. nov., isolated from scleractinian coral Porites lutea.</title>
        <authorList>
            <person name="Zhang G."/>
            <person name="Wei Q."/>
            <person name="Cai L."/>
        </authorList>
    </citation>
    <scope>NUCLEOTIDE SEQUENCE</scope>
    <source>
        <strain evidence="9">E7-10</strain>
    </source>
</reference>
<dbReference type="InterPro" id="IPR002328">
    <property type="entry name" value="ADH_Zn_CS"/>
</dbReference>
<dbReference type="SUPFAM" id="SSF51735">
    <property type="entry name" value="NAD(P)-binding Rossmann-fold domains"/>
    <property type="match status" value="1"/>
</dbReference>
<accession>A0ABT4VHD0</accession>